<feature type="compositionally biased region" description="Polar residues" evidence="8">
    <location>
        <begin position="197"/>
        <end position="211"/>
    </location>
</feature>
<dbReference type="InterPro" id="IPR013087">
    <property type="entry name" value="Znf_C2H2_type"/>
</dbReference>
<feature type="compositionally biased region" description="Polar residues" evidence="8">
    <location>
        <begin position="287"/>
        <end position="313"/>
    </location>
</feature>
<keyword evidence="5" id="KW-0805">Transcription regulation</keyword>
<organism evidence="10 11">
    <name type="scientific">Pyronema omphalodes (strain CBS 100304)</name>
    <name type="common">Pyronema confluens</name>
    <dbReference type="NCBI Taxonomy" id="1076935"/>
    <lineage>
        <taxon>Eukaryota</taxon>
        <taxon>Fungi</taxon>
        <taxon>Dikarya</taxon>
        <taxon>Ascomycota</taxon>
        <taxon>Pezizomycotina</taxon>
        <taxon>Pezizomycetes</taxon>
        <taxon>Pezizales</taxon>
        <taxon>Pyronemataceae</taxon>
        <taxon>Pyronema</taxon>
    </lineage>
</organism>
<dbReference type="PANTHER" id="PTHR46179:SF13">
    <property type="entry name" value="C2H2-TYPE DOMAIN-CONTAINING PROTEIN"/>
    <property type="match status" value="1"/>
</dbReference>
<keyword evidence="3" id="KW-0863">Zinc-finger</keyword>
<dbReference type="STRING" id="1076935.U4LCK7"/>
<dbReference type="SMART" id="SM00355">
    <property type="entry name" value="ZnF_C2H2"/>
    <property type="match status" value="4"/>
</dbReference>
<gene>
    <name evidence="10" type="ORF">PCON_07210</name>
</gene>
<dbReference type="InterPro" id="IPR036236">
    <property type="entry name" value="Znf_C2H2_sf"/>
</dbReference>
<sequence length="637" mass="71327">MSRSPPPPRSSVPTQHQPQASPTNFVLFEQEELYNSYRLNTFPGSRNVFHPVVSDVDFPAILSGDESKMQKSQQQYYPVSTGTMAMPIPLASSAPDYTPLPSYSPFHLIDIPRTYMDSAMSSAPDVMLHAAPYFHHHLSDYHPTPSPTTSAHTSEPASARNSPYQDPMSGSLLDHPAFHETEPRYALSLPPGIDPSLVSNSSPERQISPYASPSWQLPQSPPQNTSNPASPDLRRQTSGRLSPPNHQNNFRHQPYSRRLSTGSEHSRRSLGSPREEEYHTPCDYSAPTRSPSQRSLGSPDKPSTSAPKDTHCNTCNKTFRDLKAHLLTHLQERPEKCPIPSCEYSKKGFARKYDCQRHTLTHYKGTMVCGFCPSPGSAMEKSFNRADVFKRHLMAVHSVEQTPPNGRQKKRGKAAVNDGQEEFQQGRCSTCNRMFPTAQEFYEHLDECVLSKVVQEEPAAKANERNLAMVKIEESWSGQQIPEDDDEDGSEDEELLELEDDEEKDETYPGPGKRTKNSSTASKARPKRTNTNLSASTSSSAASSKPIPKRRRKKNFPASWGAPPQNMVQKRRCLMVYDGPTMLCKDEMMMHSEWEVRQQVGAAILTDLDFWAVKRANAFLNEAPSRGGEAIPVMRVR</sequence>
<feature type="compositionally biased region" description="Acidic residues" evidence="8">
    <location>
        <begin position="482"/>
        <end position="505"/>
    </location>
</feature>
<dbReference type="EMBL" id="HF935358">
    <property type="protein sequence ID" value="CCX29804.1"/>
    <property type="molecule type" value="Genomic_DNA"/>
</dbReference>
<feature type="region of interest" description="Disordered" evidence="8">
    <location>
        <begin position="471"/>
        <end position="564"/>
    </location>
</feature>
<dbReference type="OMA" id="YDCQRHT"/>
<keyword evidence="11" id="KW-1185">Reference proteome</keyword>
<dbReference type="OrthoDB" id="4738706at2759"/>
<dbReference type="PANTHER" id="PTHR46179">
    <property type="entry name" value="ZINC FINGER PROTEIN"/>
    <property type="match status" value="1"/>
</dbReference>
<evidence type="ECO:0000256" key="4">
    <source>
        <dbReference type="ARBA" id="ARBA00022833"/>
    </source>
</evidence>
<keyword evidence="4" id="KW-0862">Zinc</keyword>
<evidence type="ECO:0000256" key="2">
    <source>
        <dbReference type="ARBA" id="ARBA00022723"/>
    </source>
</evidence>
<dbReference type="GO" id="GO:0005634">
    <property type="term" value="C:nucleus"/>
    <property type="evidence" value="ECO:0007669"/>
    <property type="project" value="UniProtKB-SubCell"/>
</dbReference>
<evidence type="ECO:0000313" key="10">
    <source>
        <dbReference type="EMBL" id="CCX29804.1"/>
    </source>
</evidence>
<evidence type="ECO:0000313" key="11">
    <source>
        <dbReference type="Proteomes" id="UP000018144"/>
    </source>
</evidence>
<dbReference type="InterPro" id="IPR051061">
    <property type="entry name" value="Zinc_finger_trans_reg"/>
</dbReference>
<feature type="domain" description="C2H2-type" evidence="9">
    <location>
        <begin position="426"/>
        <end position="446"/>
    </location>
</feature>
<feature type="region of interest" description="Disordered" evidence="8">
    <location>
        <begin position="139"/>
        <end position="313"/>
    </location>
</feature>
<dbReference type="AlphaFoldDB" id="U4LCK7"/>
<feature type="domain" description="C2H2-type" evidence="9">
    <location>
        <begin position="335"/>
        <end position="362"/>
    </location>
</feature>
<proteinExistence type="predicted"/>
<evidence type="ECO:0000256" key="3">
    <source>
        <dbReference type="ARBA" id="ARBA00022771"/>
    </source>
</evidence>
<comment type="subcellular location">
    <subcellularLocation>
        <location evidence="1">Nucleus</location>
    </subcellularLocation>
</comment>
<dbReference type="SUPFAM" id="SSF57667">
    <property type="entry name" value="beta-beta-alpha zinc fingers"/>
    <property type="match status" value="1"/>
</dbReference>
<evidence type="ECO:0000256" key="1">
    <source>
        <dbReference type="ARBA" id="ARBA00004123"/>
    </source>
</evidence>
<dbReference type="Gene3D" id="3.30.160.60">
    <property type="entry name" value="Classic Zinc Finger"/>
    <property type="match status" value="1"/>
</dbReference>
<evidence type="ECO:0000256" key="6">
    <source>
        <dbReference type="ARBA" id="ARBA00023163"/>
    </source>
</evidence>
<keyword evidence="6" id="KW-0804">Transcription</keyword>
<feature type="compositionally biased region" description="Pro residues" evidence="8">
    <location>
        <begin position="1"/>
        <end position="10"/>
    </location>
</feature>
<evidence type="ECO:0000259" key="9">
    <source>
        <dbReference type="SMART" id="SM00355"/>
    </source>
</evidence>
<dbReference type="eggNOG" id="ENOG502QXVT">
    <property type="taxonomic scope" value="Eukaryota"/>
</dbReference>
<evidence type="ECO:0000256" key="7">
    <source>
        <dbReference type="ARBA" id="ARBA00023242"/>
    </source>
</evidence>
<evidence type="ECO:0000256" key="5">
    <source>
        <dbReference type="ARBA" id="ARBA00023015"/>
    </source>
</evidence>
<accession>U4LCK7</accession>
<feature type="compositionally biased region" description="Low complexity" evidence="8">
    <location>
        <begin position="534"/>
        <end position="544"/>
    </location>
</feature>
<dbReference type="Proteomes" id="UP000018144">
    <property type="component" value="Unassembled WGS sequence"/>
</dbReference>
<protein>
    <submittedName>
        <fullName evidence="10">Similar to Zinc finger protein RME1 acc. no. P32338</fullName>
    </submittedName>
</protein>
<dbReference type="GO" id="GO:0006357">
    <property type="term" value="P:regulation of transcription by RNA polymerase II"/>
    <property type="evidence" value="ECO:0007669"/>
    <property type="project" value="TreeGrafter"/>
</dbReference>
<feature type="region of interest" description="Disordered" evidence="8">
    <location>
        <begin position="1"/>
        <end position="23"/>
    </location>
</feature>
<feature type="compositionally biased region" description="Low complexity" evidence="8">
    <location>
        <begin position="147"/>
        <end position="159"/>
    </location>
</feature>
<keyword evidence="7" id="KW-0539">Nucleus</keyword>
<feature type="domain" description="C2H2-type" evidence="9">
    <location>
        <begin position="310"/>
        <end position="329"/>
    </location>
</feature>
<keyword evidence="2" id="KW-0479">Metal-binding</keyword>
<feature type="domain" description="C2H2-type" evidence="9">
    <location>
        <begin position="367"/>
        <end position="397"/>
    </location>
</feature>
<reference evidence="10 11" key="1">
    <citation type="journal article" date="2013" name="PLoS Genet.">
        <title>The genome and development-dependent transcriptomes of Pyronema confluens: a window into fungal evolution.</title>
        <authorList>
            <person name="Traeger S."/>
            <person name="Altegoer F."/>
            <person name="Freitag M."/>
            <person name="Gabaldon T."/>
            <person name="Kempken F."/>
            <person name="Kumar A."/>
            <person name="Marcet-Houben M."/>
            <person name="Poggeler S."/>
            <person name="Stajich J.E."/>
            <person name="Nowrousian M."/>
        </authorList>
    </citation>
    <scope>NUCLEOTIDE SEQUENCE [LARGE SCALE GENOMIC DNA]</scope>
    <source>
        <strain evidence="11">CBS 100304</strain>
        <tissue evidence="10">Vegetative mycelium</tissue>
    </source>
</reference>
<dbReference type="GO" id="GO:0008270">
    <property type="term" value="F:zinc ion binding"/>
    <property type="evidence" value="ECO:0007669"/>
    <property type="project" value="UniProtKB-KW"/>
</dbReference>
<name>U4LCK7_PYROM</name>
<feature type="compositionally biased region" description="Polar residues" evidence="8">
    <location>
        <begin position="236"/>
        <end position="251"/>
    </location>
</feature>
<feature type="region of interest" description="Disordered" evidence="8">
    <location>
        <begin position="400"/>
        <end position="422"/>
    </location>
</feature>
<evidence type="ECO:0000256" key="8">
    <source>
        <dbReference type="SAM" id="MobiDB-lite"/>
    </source>
</evidence>
<feature type="compositionally biased region" description="Polar residues" evidence="8">
    <location>
        <begin position="12"/>
        <end position="23"/>
    </location>
</feature>